<dbReference type="Gene3D" id="2.30.42.10">
    <property type="match status" value="2"/>
</dbReference>
<keyword evidence="7 16" id="KW-0732">Signal</keyword>
<evidence type="ECO:0000256" key="13">
    <source>
        <dbReference type="ARBA" id="ARBA00032850"/>
    </source>
</evidence>
<feature type="binding site" evidence="15">
    <location>
        <begin position="213"/>
        <end position="215"/>
    </location>
    <ligand>
        <name>substrate</name>
    </ligand>
</feature>
<dbReference type="EMBL" id="BLTE01000019">
    <property type="protein sequence ID" value="GFK95580.1"/>
    <property type="molecule type" value="Genomic_DNA"/>
</dbReference>
<dbReference type="Pfam" id="PF17820">
    <property type="entry name" value="PDZ_6"/>
    <property type="match status" value="1"/>
</dbReference>
<accession>A0A6V8LXG9</accession>
<evidence type="ECO:0000256" key="3">
    <source>
        <dbReference type="ARBA" id="ARBA00010541"/>
    </source>
</evidence>
<evidence type="ECO:0000256" key="7">
    <source>
        <dbReference type="ARBA" id="ARBA00022729"/>
    </source>
</evidence>
<evidence type="ECO:0000256" key="2">
    <source>
        <dbReference type="ARBA" id="ARBA00004418"/>
    </source>
</evidence>
<feature type="domain" description="PDZ" evidence="17">
    <location>
        <begin position="375"/>
        <end position="443"/>
    </location>
</feature>
<dbReference type="SUPFAM" id="SSF50156">
    <property type="entry name" value="PDZ domain-like"/>
    <property type="match status" value="2"/>
</dbReference>
<dbReference type="Gene3D" id="2.40.10.120">
    <property type="match status" value="1"/>
</dbReference>
<dbReference type="GO" id="GO:0042597">
    <property type="term" value="C:periplasmic space"/>
    <property type="evidence" value="ECO:0007669"/>
    <property type="project" value="UniProtKB-SubCell"/>
</dbReference>
<dbReference type="GO" id="GO:0006508">
    <property type="term" value="P:proteolysis"/>
    <property type="evidence" value="ECO:0007669"/>
    <property type="project" value="UniProtKB-KW"/>
</dbReference>
<comment type="similarity">
    <text evidence="3">Belongs to the peptidase S1C family.</text>
</comment>
<dbReference type="InterPro" id="IPR036034">
    <property type="entry name" value="PDZ_sf"/>
</dbReference>
<keyword evidence="10 18" id="KW-0378">Hydrolase</keyword>
<dbReference type="InterPro" id="IPR011782">
    <property type="entry name" value="Pept_S1C_Do"/>
</dbReference>
<dbReference type="InterPro" id="IPR001940">
    <property type="entry name" value="Peptidase_S1C"/>
</dbReference>
<dbReference type="InterPro" id="IPR009003">
    <property type="entry name" value="Peptidase_S1_PA"/>
</dbReference>
<comment type="caution">
    <text evidence="18">The sequence shown here is derived from an EMBL/GenBank/DDBJ whole genome shotgun (WGS) entry which is preliminary data.</text>
</comment>
<evidence type="ECO:0000256" key="15">
    <source>
        <dbReference type="PIRSR" id="PIRSR611782-2"/>
    </source>
</evidence>
<reference evidence="18 19" key="2">
    <citation type="submission" date="2020-05" db="EMBL/GenBank/DDBJ databases">
        <title>Draft genome sequence of Desulfovibrio sp. strainFSS-1.</title>
        <authorList>
            <person name="Shimoshige H."/>
            <person name="Kobayashi H."/>
            <person name="Maekawa T."/>
        </authorList>
    </citation>
    <scope>NUCLEOTIDE SEQUENCE [LARGE SCALE GENOMIC DNA]</scope>
    <source>
        <strain evidence="18 19">SIID29052-01</strain>
    </source>
</reference>
<evidence type="ECO:0000259" key="17">
    <source>
        <dbReference type="PROSITE" id="PS50106"/>
    </source>
</evidence>
<feature type="active site" description="Charge relay system" evidence="14">
    <location>
        <position position="110"/>
    </location>
</feature>
<keyword evidence="19" id="KW-1185">Reference proteome</keyword>
<evidence type="ECO:0000313" key="18">
    <source>
        <dbReference type="EMBL" id="GFK95580.1"/>
    </source>
</evidence>
<dbReference type="RefSeq" id="WP_173086720.1">
    <property type="nucleotide sequence ID" value="NZ_BLTE01000019.1"/>
</dbReference>
<organism evidence="18 19">
    <name type="scientific">Fundidesulfovibrio magnetotacticus</name>
    <dbReference type="NCBI Taxonomy" id="2730080"/>
    <lineage>
        <taxon>Bacteria</taxon>
        <taxon>Pseudomonadati</taxon>
        <taxon>Thermodesulfobacteriota</taxon>
        <taxon>Desulfovibrionia</taxon>
        <taxon>Desulfovibrionales</taxon>
        <taxon>Desulfovibrionaceae</taxon>
        <taxon>Fundidesulfovibrio</taxon>
    </lineage>
</organism>
<dbReference type="PROSITE" id="PS50106">
    <property type="entry name" value="PDZ"/>
    <property type="match status" value="2"/>
</dbReference>
<dbReference type="SUPFAM" id="SSF50494">
    <property type="entry name" value="Trypsin-like serine proteases"/>
    <property type="match status" value="1"/>
</dbReference>
<comment type="subcellular location">
    <subcellularLocation>
        <location evidence="2">Periplasm</location>
    </subcellularLocation>
</comment>
<dbReference type="EC" id="3.4.21.107" evidence="4"/>
<dbReference type="GO" id="GO:0004252">
    <property type="term" value="F:serine-type endopeptidase activity"/>
    <property type="evidence" value="ECO:0007669"/>
    <property type="project" value="InterPro"/>
</dbReference>
<feature type="chain" id="PRO_5038841575" description="Probable periplasmic serine endoprotease DegP-like" evidence="16">
    <location>
        <begin position="27"/>
        <end position="466"/>
    </location>
</feature>
<comment type="catalytic activity">
    <reaction evidence="1">
        <text>Acts on substrates that are at least partially unfolded. The cleavage site P1 residue is normally between a pair of hydrophobic residues, such as Val-|-Val.</text>
        <dbReference type="EC" id="3.4.21.107"/>
    </reaction>
</comment>
<name>A0A6V8LXG9_9BACT</name>
<feature type="binding site" evidence="15">
    <location>
        <position position="48"/>
    </location>
    <ligand>
        <name>substrate</name>
    </ligand>
</feature>
<evidence type="ECO:0000256" key="10">
    <source>
        <dbReference type="ARBA" id="ARBA00022801"/>
    </source>
</evidence>
<evidence type="ECO:0000256" key="4">
    <source>
        <dbReference type="ARBA" id="ARBA00013035"/>
    </source>
</evidence>
<protein>
    <recommendedName>
        <fullName evidence="5">Probable periplasmic serine endoprotease DegP-like</fullName>
        <ecNumber evidence="4">3.4.21.107</ecNumber>
    </recommendedName>
    <alternativeName>
        <fullName evidence="13">Protease Do</fullName>
    </alternativeName>
</protein>
<dbReference type="InterPro" id="IPR041489">
    <property type="entry name" value="PDZ_6"/>
</dbReference>
<dbReference type="SMART" id="SM00228">
    <property type="entry name" value="PDZ"/>
    <property type="match status" value="2"/>
</dbReference>
<dbReference type="Pfam" id="PF13365">
    <property type="entry name" value="Trypsin_2"/>
    <property type="match status" value="1"/>
</dbReference>
<evidence type="ECO:0000256" key="5">
    <source>
        <dbReference type="ARBA" id="ARBA00013958"/>
    </source>
</evidence>
<gene>
    <name evidence="18" type="primary">degQ_3</name>
    <name evidence="18" type="ORF">NNJEOMEG_03448</name>
</gene>
<dbReference type="FunFam" id="2.40.10.120:FF:000007">
    <property type="entry name" value="Periplasmic serine endoprotease DegP-like"/>
    <property type="match status" value="1"/>
</dbReference>
<dbReference type="NCBIfam" id="TIGR02037">
    <property type="entry name" value="degP_htrA_DO"/>
    <property type="match status" value="1"/>
</dbReference>
<feature type="binding site" evidence="15">
    <location>
        <position position="110"/>
    </location>
    <ligand>
        <name>substrate</name>
    </ligand>
</feature>
<dbReference type="AlphaFoldDB" id="A0A6V8LXG9"/>
<evidence type="ECO:0000256" key="12">
    <source>
        <dbReference type="ARBA" id="ARBA00023016"/>
    </source>
</evidence>
<keyword evidence="8" id="KW-0677">Repeat</keyword>
<evidence type="ECO:0000256" key="16">
    <source>
        <dbReference type="SAM" id="SignalP"/>
    </source>
</evidence>
<evidence type="ECO:0000256" key="11">
    <source>
        <dbReference type="ARBA" id="ARBA00022825"/>
    </source>
</evidence>
<evidence type="ECO:0000256" key="9">
    <source>
        <dbReference type="ARBA" id="ARBA00022764"/>
    </source>
</evidence>
<evidence type="ECO:0000256" key="6">
    <source>
        <dbReference type="ARBA" id="ARBA00022670"/>
    </source>
</evidence>
<keyword evidence="11" id="KW-0720">Serine protease</keyword>
<keyword evidence="6 18" id="KW-0645">Protease</keyword>
<feature type="active site" description="Charge relay system" evidence="14">
    <location>
        <position position="141"/>
    </location>
</feature>
<feature type="signal peptide" evidence="16">
    <location>
        <begin position="1"/>
        <end position="26"/>
    </location>
</feature>
<evidence type="ECO:0000256" key="14">
    <source>
        <dbReference type="PIRSR" id="PIRSR611782-1"/>
    </source>
</evidence>
<proteinExistence type="inferred from homology"/>
<feature type="active site" description="Charge relay system" evidence="14">
    <location>
        <position position="215"/>
    </location>
</feature>
<feature type="domain" description="PDZ" evidence="17">
    <location>
        <begin position="251"/>
        <end position="320"/>
    </location>
</feature>
<evidence type="ECO:0000256" key="8">
    <source>
        <dbReference type="ARBA" id="ARBA00022737"/>
    </source>
</evidence>
<dbReference type="Pfam" id="PF13180">
    <property type="entry name" value="PDZ_2"/>
    <property type="match status" value="1"/>
</dbReference>
<dbReference type="PANTHER" id="PTHR22939">
    <property type="entry name" value="SERINE PROTEASE FAMILY S1C HTRA-RELATED"/>
    <property type="match status" value="1"/>
</dbReference>
<dbReference type="PANTHER" id="PTHR22939:SF129">
    <property type="entry name" value="SERINE PROTEASE HTRA2, MITOCHONDRIAL"/>
    <property type="match status" value="1"/>
</dbReference>
<reference evidence="18 19" key="1">
    <citation type="submission" date="2020-04" db="EMBL/GenBank/DDBJ databases">
        <authorList>
            <consortium name="Desulfovibrio sp. FSS-1 genome sequencing consortium"/>
            <person name="Shimoshige H."/>
            <person name="Kobayashi H."/>
            <person name="Maekawa T."/>
        </authorList>
    </citation>
    <scope>NUCLEOTIDE SEQUENCE [LARGE SCALE GENOMIC DNA]</scope>
    <source>
        <strain evidence="18 19">SIID29052-01</strain>
    </source>
</reference>
<evidence type="ECO:0000313" key="19">
    <source>
        <dbReference type="Proteomes" id="UP000494245"/>
    </source>
</evidence>
<dbReference type="InterPro" id="IPR001478">
    <property type="entry name" value="PDZ"/>
</dbReference>
<dbReference type="CDD" id="cd10839">
    <property type="entry name" value="cpPDZ1_DegP-like"/>
    <property type="match status" value="1"/>
</dbReference>
<feature type="binding site" evidence="15">
    <location>
        <position position="141"/>
    </location>
    <ligand>
        <name>substrate</name>
    </ligand>
</feature>
<dbReference type="Proteomes" id="UP000494245">
    <property type="component" value="Unassembled WGS sequence"/>
</dbReference>
<keyword evidence="9" id="KW-0574">Periplasm</keyword>
<evidence type="ECO:0000256" key="1">
    <source>
        <dbReference type="ARBA" id="ARBA00001772"/>
    </source>
</evidence>
<dbReference type="PRINTS" id="PR00834">
    <property type="entry name" value="PROTEASES2C"/>
</dbReference>
<keyword evidence="12" id="KW-0346">Stress response</keyword>
<sequence>MHRTNLFKLSLFSALIVLFAAGQALAELPKIADLAEKAGPAVVNIFTETAPKQSQRQPRMQIPRGTPFDDFFEQFDQYFNQHPQQQQKRSRSLGSGFLISADGYIITNNHVVEKADKVNVKLQKGEKVIQARVVGADPETDLALLKIDNGSSLPFLKLGDSAKLRVGDWVVAIGNPFGLAHTVTAGIVSAKGRVIGAGPYDDFIQTDASINPGNSGGPLLNLDGEVVGINAAIIASGQGIGFAIPSNIAKDVVAQLKSKGKVSRGMLGVTIQSVDENTAKALGLSDAKGALVSQVGPGSAAEKAGLASGDVIIAVNGQPVADSHDLTTRIGNMNPGEPVTVTYLRKGKSQTAKVTLMERDAKALGQMGDDPAQAKGGDTLGMTLSATDPRTGKPAGGLLVVDVTQNSAAAEAGLRRGDVIVEINQRPVATPEEAASIIEKEGKARGAVVVLFKRQGQPVFRSIPVQ</sequence>